<evidence type="ECO:0000256" key="1">
    <source>
        <dbReference type="ARBA" id="ARBA00004459"/>
    </source>
</evidence>
<feature type="chain" id="PRO_5047221579" evidence="8">
    <location>
        <begin position="23"/>
        <end position="56"/>
    </location>
</feature>
<organism evidence="9 10">
    <name type="scientific">Paraglaciecola mesophila</name>
    <dbReference type="NCBI Taxonomy" id="197222"/>
    <lineage>
        <taxon>Bacteria</taxon>
        <taxon>Pseudomonadati</taxon>
        <taxon>Pseudomonadota</taxon>
        <taxon>Gammaproteobacteria</taxon>
        <taxon>Alteromonadales</taxon>
        <taxon>Alteromonadaceae</taxon>
        <taxon>Paraglaciecola</taxon>
    </lineage>
</organism>
<accession>A0ABU9SUS2</accession>
<dbReference type="PROSITE" id="PS51257">
    <property type="entry name" value="PROKAR_LIPOPROTEIN"/>
    <property type="match status" value="1"/>
</dbReference>
<keyword evidence="6 9" id="KW-0449">Lipoprotein</keyword>
<sequence length="56" mass="6145">MRRKTTFLLALLSAFTLLTLQGCGQKKPLTLPEKPQQNTSSQTAPTPSQDSQEGKQ</sequence>
<reference evidence="9 10" key="1">
    <citation type="submission" date="2024-03" db="EMBL/GenBank/DDBJ databases">
        <title>Community enrichment and isolation of bacterial strains for fucoidan degradation.</title>
        <authorList>
            <person name="Sichert A."/>
        </authorList>
    </citation>
    <scope>NUCLEOTIDE SEQUENCE [LARGE SCALE GENOMIC DNA]</scope>
    <source>
        <strain evidence="9 10">AS12</strain>
    </source>
</reference>
<keyword evidence="4" id="KW-0564">Palmitate</keyword>
<protein>
    <submittedName>
        <fullName evidence="9">Lipoprotein</fullName>
    </submittedName>
</protein>
<keyword evidence="10" id="KW-1185">Reference proteome</keyword>
<dbReference type="RefSeq" id="WP_006991620.1">
    <property type="nucleotide sequence ID" value="NZ_JBBMQS010000005.1"/>
</dbReference>
<dbReference type="EMBL" id="JBBMQS010000005">
    <property type="protein sequence ID" value="MEM5497623.1"/>
    <property type="molecule type" value="Genomic_DNA"/>
</dbReference>
<dbReference type="InterPro" id="IPR032831">
    <property type="entry name" value="LptM_cons"/>
</dbReference>
<name>A0ABU9SUS2_9ALTE</name>
<keyword evidence="3" id="KW-0472">Membrane</keyword>
<evidence type="ECO:0000313" key="9">
    <source>
        <dbReference type="EMBL" id="MEM5497623.1"/>
    </source>
</evidence>
<evidence type="ECO:0000256" key="7">
    <source>
        <dbReference type="SAM" id="MobiDB-lite"/>
    </source>
</evidence>
<dbReference type="NCBIfam" id="NF047847">
    <property type="entry name" value="SS_mature_LptM"/>
    <property type="match status" value="1"/>
</dbReference>
<comment type="subcellular location">
    <subcellularLocation>
        <location evidence="1">Cell outer membrane</location>
        <topology evidence="1">Lipid-anchor</topology>
    </subcellularLocation>
</comment>
<evidence type="ECO:0000256" key="6">
    <source>
        <dbReference type="ARBA" id="ARBA00023288"/>
    </source>
</evidence>
<comment type="caution">
    <text evidence="9">The sequence shown here is derived from an EMBL/GenBank/DDBJ whole genome shotgun (WGS) entry which is preliminary data.</text>
</comment>
<evidence type="ECO:0000313" key="10">
    <source>
        <dbReference type="Proteomes" id="UP001461163"/>
    </source>
</evidence>
<keyword evidence="2 8" id="KW-0732">Signal</keyword>
<keyword evidence="5" id="KW-0998">Cell outer membrane</keyword>
<feature type="compositionally biased region" description="Polar residues" evidence="7">
    <location>
        <begin position="35"/>
        <end position="56"/>
    </location>
</feature>
<gene>
    <name evidence="9" type="ORF">WNY77_09490</name>
</gene>
<evidence type="ECO:0000256" key="5">
    <source>
        <dbReference type="ARBA" id="ARBA00023237"/>
    </source>
</evidence>
<evidence type="ECO:0000256" key="3">
    <source>
        <dbReference type="ARBA" id="ARBA00023136"/>
    </source>
</evidence>
<dbReference type="Proteomes" id="UP001461163">
    <property type="component" value="Unassembled WGS sequence"/>
</dbReference>
<proteinExistence type="predicted"/>
<evidence type="ECO:0000256" key="2">
    <source>
        <dbReference type="ARBA" id="ARBA00022729"/>
    </source>
</evidence>
<feature type="region of interest" description="Disordered" evidence="7">
    <location>
        <begin position="25"/>
        <end position="56"/>
    </location>
</feature>
<evidence type="ECO:0000256" key="8">
    <source>
        <dbReference type="SAM" id="SignalP"/>
    </source>
</evidence>
<feature type="signal peptide" evidence="8">
    <location>
        <begin position="1"/>
        <end position="22"/>
    </location>
</feature>
<evidence type="ECO:0000256" key="4">
    <source>
        <dbReference type="ARBA" id="ARBA00023139"/>
    </source>
</evidence>